<dbReference type="AlphaFoldDB" id="A0A1C2DSX3"/>
<reference evidence="1 2" key="1">
    <citation type="submission" date="2016-08" db="EMBL/GenBank/DDBJ databases">
        <title>Whole genome sequence of Mesorhizobium sp. strain UASWS1009 isolated from industrial sewage.</title>
        <authorList>
            <person name="Crovadore J."/>
            <person name="Calmin G."/>
            <person name="Chablais R."/>
            <person name="Cochard B."/>
            <person name="Lefort F."/>
        </authorList>
    </citation>
    <scope>NUCLEOTIDE SEQUENCE [LARGE SCALE GENOMIC DNA]</scope>
    <source>
        <strain evidence="1 2">UASWS1009</strain>
    </source>
</reference>
<dbReference type="SMART" id="SM00855">
    <property type="entry name" value="PGAM"/>
    <property type="match status" value="1"/>
</dbReference>
<organism evidence="1 2">
    <name type="scientific">Mesorhizobium hungaricum</name>
    <dbReference type="NCBI Taxonomy" id="1566387"/>
    <lineage>
        <taxon>Bacteria</taxon>
        <taxon>Pseudomonadati</taxon>
        <taxon>Pseudomonadota</taxon>
        <taxon>Alphaproteobacteria</taxon>
        <taxon>Hyphomicrobiales</taxon>
        <taxon>Phyllobacteriaceae</taxon>
        <taxon>Mesorhizobium</taxon>
    </lineage>
</organism>
<dbReference type="Proteomes" id="UP000094412">
    <property type="component" value="Unassembled WGS sequence"/>
</dbReference>
<dbReference type="EMBL" id="MDEO01000032">
    <property type="protein sequence ID" value="OCX17880.1"/>
    <property type="molecule type" value="Genomic_DNA"/>
</dbReference>
<protein>
    <submittedName>
        <fullName evidence="1">Histidine phosphatase</fullName>
    </submittedName>
</protein>
<sequence length="167" mass="17596">MAKLYLLRHAKAGWALPGTRDFDRALDPSGIADAEAIGTAMRANGYVPDLTLCSGALRARETLGGIASHTDTGRVLYFDKLYSEDAAGYLQIIRDNGGYGSLLVIGHNPMMEDLAMAVSGDGDPSAHETLEHGFPTSGLAVIRFDDGLANAAPGKGYLEAFLIPATV</sequence>
<dbReference type="PANTHER" id="PTHR47623">
    <property type="entry name" value="OS09G0287300 PROTEIN"/>
    <property type="match status" value="1"/>
</dbReference>
<name>A0A1C2DSX3_9HYPH</name>
<dbReference type="Pfam" id="PF00300">
    <property type="entry name" value="His_Phos_1"/>
    <property type="match status" value="1"/>
</dbReference>
<proteinExistence type="predicted"/>
<dbReference type="Gene3D" id="3.40.50.1240">
    <property type="entry name" value="Phosphoglycerate mutase-like"/>
    <property type="match status" value="1"/>
</dbReference>
<dbReference type="STRING" id="1566387.QV13_13105"/>
<dbReference type="InterPro" id="IPR013078">
    <property type="entry name" value="His_Pase_superF_clade-1"/>
</dbReference>
<dbReference type="OrthoDB" id="9810154at2"/>
<dbReference type="RefSeq" id="WP_024922231.1">
    <property type="nucleotide sequence ID" value="NZ_MDEO01000032.1"/>
</dbReference>
<dbReference type="InterPro" id="IPR029033">
    <property type="entry name" value="His_PPase_superfam"/>
</dbReference>
<evidence type="ECO:0000313" key="2">
    <source>
        <dbReference type="Proteomes" id="UP000094412"/>
    </source>
</evidence>
<dbReference type="CDD" id="cd07067">
    <property type="entry name" value="HP_PGM_like"/>
    <property type="match status" value="1"/>
</dbReference>
<comment type="caution">
    <text evidence="1">The sequence shown here is derived from an EMBL/GenBank/DDBJ whole genome shotgun (WGS) entry which is preliminary data.</text>
</comment>
<keyword evidence="2" id="KW-1185">Reference proteome</keyword>
<evidence type="ECO:0000313" key="1">
    <source>
        <dbReference type="EMBL" id="OCX17880.1"/>
    </source>
</evidence>
<dbReference type="PANTHER" id="PTHR47623:SF1">
    <property type="entry name" value="OS09G0287300 PROTEIN"/>
    <property type="match status" value="1"/>
</dbReference>
<gene>
    <name evidence="1" type="ORF">QV13_13105</name>
</gene>
<dbReference type="SUPFAM" id="SSF53254">
    <property type="entry name" value="Phosphoglycerate mutase-like"/>
    <property type="match status" value="1"/>
</dbReference>
<accession>A0A1C2DSX3</accession>